<evidence type="ECO:0000313" key="6">
    <source>
        <dbReference type="Proteomes" id="UP000029846"/>
    </source>
</evidence>
<feature type="domain" description="SIS" evidence="3">
    <location>
        <begin position="195"/>
        <end position="326"/>
    </location>
</feature>
<proteinExistence type="predicted"/>
<dbReference type="CDD" id="cd05008">
    <property type="entry name" value="SIS_GlmS_GlmD_1"/>
    <property type="match status" value="1"/>
</dbReference>
<dbReference type="PANTHER" id="PTHR10937:SF8">
    <property type="entry name" value="AMINOTRANSFERASE-RELATED"/>
    <property type="match status" value="1"/>
</dbReference>
<accession>A0A099F752</accession>
<evidence type="ECO:0000313" key="4">
    <source>
        <dbReference type="EMBL" id="KGJ06505.1"/>
    </source>
</evidence>
<dbReference type="STRING" id="376733.SAMN04487972_10146"/>
<keyword evidence="6" id="KW-1185">Reference proteome</keyword>
<dbReference type="OrthoDB" id="9761808at2"/>
<dbReference type="InterPro" id="IPR001347">
    <property type="entry name" value="SIS_dom"/>
</dbReference>
<dbReference type="InterPro" id="IPR035490">
    <property type="entry name" value="GlmS/FrlB_SIS"/>
</dbReference>
<dbReference type="RefSeq" id="WP_036738471.1">
    <property type="nucleotide sequence ID" value="NZ_FOJO01000001.1"/>
</dbReference>
<dbReference type="GO" id="GO:0097367">
    <property type="term" value="F:carbohydrate derivative binding"/>
    <property type="evidence" value="ECO:0007669"/>
    <property type="project" value="InterPro"/>
</dbReference>
<evidence type="ECO:0000313" key="5">
    <source>
        <dbReference type="EMBL" id="SFA37932.1"/>
    </source>
</evidence>
<dbReference type="PANTHER" id="PTHR10937">
    <property type="entry name" value="GLUCOSAMINE--FRUCTOSE-6-PHOSPHATE AMINOTRANSFERASE, ISOMERIZING"/>
    <property type="match status" value="1"/>
</dbReference>
<gene>
    <name evidence="4" type="ORF">IT41_02360</name>
    <name evidence="5" type="ORF">SAMN04487972_10146</name>
</gene>
<dbReference type="AlphaFoldDB" id="A0A099F752"/>
<reference evidence="4 6" key="1">
    <citation type="submission" date="2014-09" db="EMBL/GenBank/DDBJ databases">
        <authorList>
            <person name="McGinnis J.M."/>
            <person name="Wolfgang W.J."/>
        </authorList>
    </citation>
    <scope>NUCLEOTIDE SEQUENCE [LARGE SCALE GENOMIC DNA]</scope>
    <source>
        <strain evidence="4 6">JCM 14014</strain>
    </source>
</reference>
<dbReference type="EMBL" id="FOJO01000001">
    <property type="protein sequence ID" value="SFA37932.1"/>
    <property type="molecule type" value="Genomic_DNA"/>
</dbReference>
<organism evidence="4 6">
    <name type="scientific">Paracoccus halophilus</name>
    <dbReference type="NCBI Taxonomy" id="376733"/>
    <lineage>
        <taxon>Bacteria</taxon>
        <taxon>Pseudomonadati</taxon>
        <taxon>Pseudomonadota</taxon>
        <taxon>Alphaproteobacteria</taxon>
        <taxon>Rhodobacterales</taxon>
        <taxon>Paracoccaceae</taxon>
        <taxon>Paracoccus</taxon>
    </lineage>
</organism>
<keyword evidence="1 4" id="KW-0032">Aminotransferase</keyword>
<evidence type="ECO:0000259" key="3">
    <source>
        <dbReference type="PROSITE" id="PS51464"/>
    </source>
</evidence>
<reference evidence="4 6" key="2">
    <citation type="submission" date="2014-10" db="EMBL/GenBank/DDBJ databases">
        <title>Paracoccus sanguinis sp. nov., isolated from clinical specimens of New York State patients.</title>
        <authorList>
            <person name="Mingle L.A."/>
            <person name="Cole J.A."/>
            <person name="Lapierre P."/>
            <person name="Musser K.A."/>
        </authorList>
    </citation>
    <scope>NUCLEOTIDE SEQUENCE [LARGE SCALE GENOMIC DNA]</scope>
    <source>
        <strain evidence="4 6">JCM 14014</strain>
    </source>
</reference>
<dbReference type="CDD" id="cd05009">
    <property type="entry name" value="SIS_GlmS_GlmD_2"/>
    <property type="match status" value="1"/>
</dbReference>
<protein>
    <submittedName>
        <fullName evidence="4 5">Aminotransferase</fullName>
    </submittedName>
</protein>
<name>A0A099F752_9RHOB</name>
<dbReference type="GO" id="GO:0008483">
    <property type="term" value="F:transaminase activity"/>
    <property type="evidence" value="ECO:0007669"/>
    <property type="project" value="UniProtKB-KW"/>
</dbReference>
<dbReference type="Proteomes" id="UP000029846">
    <property type="component" value="Unassembled WGS sequence"/>
</dbReference>
<dbReference type="EMBL" id="JRKN01000002">
    <property type="protein sequence ID" value="KGJ06505.1"/>
    <property type="molecule type" value="Genomic_DNA"/>
</dbReference>
<dbReference type="InterPro" id="IPR046348">
    <property type="entry name" value="SIS_dom_sf"/>
</dbReference>
<evidence type="ECO:0000313" key="7">
    <source>
        <dbReference type="Proteomes" id="UP000182312"/>
    </source>
</evidence>
<dbReference type="PROSITE" id="PS51464">
    <property type="entry name" value="SIS"/>
    <property type="match status" value="2"/>
</dbReference>
<dbReference type="InterPro" id="IPR035466">
    <property type="entry name" value="GlmS/AgaS_SIS"/>
</dbReference>
<feature type="domain" description="SIS" evidence="3">
    <location>
        <begin position="31"/>
        <end position="173"/>
    </location>
</feature>
<evidence type="ECO:0000256" key="2">
    <source>
        <dbReference type="ARBA" id="ARBA00022737"/>
    </source>
</evidence>
<dbReference type="Pfam" id="PF01380">
    <property type="entry name" value="SIS"/>
    <property type="match status" value="2"/>
</dbReference>
<dbReference type="SUPFAM" id="SSF53697">
    <property type="entry name" value="SIS domain"/>
    <property type="match status" value="1"/>
</dbReference>
<sequence>MTQSHMAREVAEIPEAAARFLDRSRDALARAGAALNDRDPRVAATVARGSSDHAATYLKYAIELQAGIPVASVGPSVASIYRRPLRLDGAVCIGISQSGRSPDIVDMMRTAGEGGALPIAITNHADSPMAAASAHCLALHAGEEKSVAATKTFVNSVLAGLALLAEWQRDDELRAAVADLPEALARAVALDWSPLSARLARAGSAFVLGRGPGYAIACESALKMKETSGIHAESYSAAEVLHGPAAIVQAHFPVLALAVEDAALPHVVATAERLAAQGADVFLTGAEASGATRLPSVPGLHPMVAPLVVAASFYACVEGLARRRGFDPDTPPHLRKVTETV</sequence>
<evidence type="ECO:0000256" key="1">
    <source>
        <dbReference type="ARBA" id="ARBA00022576"/>
    </source>
</evidence>
<keyword evidence="4" id="KW-0808">Transferase</keyword>
<keyword evidence="2" id="KW-0677">Repeat</keyword>
<dbReference type="Proteomes" id="UP000182312">
    <property type="component" value="Unassembled WGS sequence"/>
</dbReference>
<reference evidence="5 7" key="3">
    <citation type="submission" date="2016-10" db="EMBL/GenBank/DDBJ databases">
        <authorList>
            <person name="de Groot N.N."/>
        </authorList>
    </citation>
    <scope>NUCLEOTIDE SEQUENCE [LARGE SCALE GENOMIC DNA]</scope>
    <source>
        <strain evidence="5 7">CGMCC 1.6117</strain>
    </source>
</reference>
<dbReference type="Gene3D" id="3.40.50.10490">
    <property type="entry name" value="Glucose-6-phosphate isomerase like protein, domain 1"/>
    <property type="match status" value="2"/>
</dbReference>
<dbReference type="GO" id="GO:1901135">
    <property type="term" value="P:carbohydrate derivative metabolic process"/>
    <property type="evidence" value="ECO:0007669"/>
    <property type="project" value="InterPro"/>
</dbReference>
<dbReference type="eggNOG" id="COG2222">
    <property type="taxonomic scope" value="Bacteria"/>
</dbReference>